<accession>A0A2R6BAF7</accession>
<sequence length="119" mass="13335">MGTLSRLSASWRKLGGCTRSFPKRMFLSKNWFKTRKRLAKGCERLKGFRCGLFFKLGVLLAEGYGVLILEDLDTMGFIERGGARSRKRRVYDASLSGLRGCLEWVFGKRGKTGFGGASL</sequence>
<proteinExistence type="predicted"/>
<dbReference type="AlphaFoldDB" id="A0A2R6BAF7"/>
<dbReference type="EMBL" id="NEXH01000008">
    <property type="protein sequence ID" value="PSN95607.1"/>
    <property type="molecule type" value="Genomic_DNA"/>
</dbReference>
<gene>
    <name evidence="1" type="ORF">B9Q06_05350</name>
</gene>
<name>A0A2R6BAF7_9ARCH</name>
<reference evidence="1 2" key="1">
    <citation type="submission" date="2017-04" db="EMBL/GenBank/DDBJ databases">
        <title>Novel microbial lineages endemic to geothermal iron-oxide mats fill important gaps in the evolutionary history of Archaea.</title>
        <authorList>
            <person name="Jay Z.J."/>
            <person name="Beam J.P."/>
            <person name="Dlakic M."/>
            <person name="Rusch D.B."/>
            <person name="Kozubal M.A."/>
            <person name="Inskeep W.P."/>
        </authorList>
    </citation>
    <scope>NUCLEOTIDE SEQUENCE [LARGE SCALE GENOMIC DNA]</scope>
    <source>
        <strain evidence="1">ECH_B_2</strain>
    </source>
</reference>
<dbReference type="Proteomes" id="UP000241284">
    <property type="component" value="Unassembled WGS sequence"/>
</dbReference>
<organism evidence="1 2">
    <name type="scientific">Candidatus Marsarchaeota G2 archaeon ECH_B_2</name>
    <dbReference type="NCBI Taxonomy" id="1978160"/>
    <lineage>
        <taxon>Archaea</taxon>
        <taxon>Candidatus Marsarchaeota</taxon>
        <taxon>Candidatus Marsarchaeota group 2</taxon>
    </lineage>
</organism>
<evidence type="ECO:0000313" key="1">
    <source>
        <dbReference type="EMBL" id="PSN95607.1"/>
    </source>
</evidence>
<evidence type="ECO:0000313" key="2">
    <source>
        <dbReference type="Proteomes" id="UP000241284"/>
    </source>
</evidence>
<comment type="caution">
    <text evidence="1">The sequence shown here is derived from an EMBL/GenBank/DDBJ whole genome shotgun (WGS) entry which is preliminary data.</text>
</comment>
<protein>
    <submittedName>
        <fullName evidence="1">Uncharacterized protein</fullName>
    </submittedName>
</protein>